<dbReference type="InterPro" id="IPR005479">
    <property type="entry name" value="CPAse_ATP-bd"/>
</dbReference>
<dbReference type="Proteomes" id="UP000823775">
    <property type="component" value="Unassembled WGS sequence"/>
</dbReference>
<name>A0ABS8T6N4_DATST</name>
<dbReference type="InterPro" id="IPR050856">
    <property type="entry name" value="Biotin_carboxylase_complex"/>
</dbReference>
<dbReference type="PANTHER" id="PTHR18866">
    <property type="entry name" value="CARBOXYLASE:PYRUVATE/ACETYL-COA/PROPIONYL-COA CARBOXYLASE"/>
    <property type="match status" value="1"/>
</dbReference>
<dbReference type="SUPFAM" id="SSF56059">
    <property type="entry name" value="Glutathione synthetase ATP-binding domain-like"/>
    <property type="match status" value="1"/>
</dbReference>
<dbReference type="InterPro" id="IPR045774">
    <property type="entry name" value="MCCA_BT_dom"/>
</dbReference>
<evidence type="ECO:0000259" key="2">
    <source>
        <dbReference type="Pfam" id="PF02786"/>
    </source>
</evidence>
<dbReference type="Pfam" id="PF02786">
    <property type="entry name" value="CPSase_L_D2"/>
    <property type="match status" value="1"/>
</dbReference>
<evidence type="ECO:0000313" key="5">
    <source>
        <dbReference type="Proteomes" id="UP000823775"/>
    </source>
</evidence>
<evidence type="ECO:0008006" key="6">
    <source>
        <dbReference type="Google" id="ProtNLM"/>
    </source>
</evidence>
<dbReference type="PANTHER" id="PTHR18866:SF33">
    <property type="entry name" value="METHYLCROTONOYL-COA CARBOXYLASE SUBUNIT ALPHA, MITOCHONDRIAL-RELATED"/>
    <property type="match status" value="1"/>
</dbReference>
<keyword evidence="1" id="KW-0092">Biotin</keyword>
<evidence type="ECO:0000259" key="3">
    <source>
        <dbReference type="Pfam" id="PF19331"/>
    </source>
</evidence>
<proteinExistence type="predicted"/>
<keyword evidence="5" id="KW-1185">Reference proteome</keyword>
<comment type="caution">
    <text evidence="4">The sequence shown here is derived from an EMBL/GenBank/DDBJ whole genome shotgun (WGS) entry which is preliminary data.</text>
</comment>
<reference evidence="4 5" key="1">
    <citation type="journal article" date="2021" name="BMC Genomics">
        <title>Datura genome reveals duplications of psychoactive alkaloid biosynthetic genes and high mutation rate following tissue culture.</title>
        <authorList>
            <person name="Rajewski A."/>
            <person name="Carter-House D."/>
            <person name="Stajich J."/>
            <person name="Litt A."/>
        </authorList>
    </citation>
    <scope>NUCLEOTIDE SEQUENCE [LARGE SCALE GENOMIC DNA]</scope>
    <source>
        <strain evidence="4">AR-01</strain>
    </source>
</reference>
<feature type="domain" description="Methylcrotonoyl-CoA carboxylase subunit alpha BT" evidence="3">
    <location>
        <begin position="283"/>
        <end position="351"/>
    </location>
</feature>
<sequence length="409" mass="46182">MILSPLLINCGSQAIHPGYGFLSESAILLNFFLGFHLCSGYHGGDEQDIDFMKLEADKIGYPILIKPTHGGGGKQRFHHKKKSYNANRIAKGMRIVQSPDEFADSFLSAQREAAASFGISSTLLEKYITKPRHIEVQRRHQKIIEEAPAPNVSADFRSHLGQAAVSAKAVNYHSAGTVSSLYRRCLFQVMLLSLLIYAEMFQKDFFQQLVFFIVIVLLQLASELELRLELRKDTVKYSTHKKKFIMKDTLRKKLIVLCQTCRIHCSCMHLPKELATLQDELWVHHFAKRTVDLEWENQYSNSGSNLLTVSITYLPDGKYLVEVFLKVVNCAVPLKEAAMSSHSFSLRRVGMMQVSPLIHFGLKMLATSLAQFVLVHAKLDAPSSGMQWLPQKELDRNFVSKTSIFAGSN</sequence>
<accession>A0ABS8T6N4</accession>
<feature type="domain" description="Carbamoyl phosphate synthase ATP-binding" evidence="2">
    <location>
        <begin position="49"/>
        <end position="137"/>
    </location>
</feature>
<dbReference type="InterPro" id="IPR013815">
    <property type="entry name" value="ATP_grasp_subdomain_1"/>
</dbReference>
<dbReference type="Gene3D" id="3.30.1490.20">
    <property type="entry name" value="ATP-grasp fold, A domain"/>
    <property type="match status" value="2"/>
</dbReference>
<gene>
    <name evidence="4" type="ORF">HAX54_003823</name>
</gene>
<dbReference type="Gene3D" id="3.30.470.20">
    <property type="entry name" value="ATP-grasp fold, B domain"/>
    <property type="match status" value="2"/>
</dbReference>
<evidence type="ECO:0000256" key="1">
    <source>
        <dbReference type="ARBA" id="ARBA00023267"/>
    </source>
</evidence>
<dbReference type="EMBL" id="JACEIK010001175">
    <property type="protein sequence ID" value="MCD7466798.1"/>
    <property type="molecule type" value="Genomic_DNA"/>
</dbReference>
<dbReference type="Pfam" id="PF19331">
    <property type="entry name" value="MCCA_BT"/>
    <property type="match status" value="1"/>
</dbReference>
<protein>
    <recommendedName>
        <fullName evidence="6">Acetyl-CoA carboxylase</fullName>
    </recommendedName>
</protein>
<organism evidence="4 5">
    <name type="scientific">Datura stramonium</name>
    <name type="common">Jimsonweed</name>
    <name type="synonym">Common thornapple</name>
    <dbReference type="NCBI Taxonomy" id="4076"/>
    <lineage>
        <taxon>Eukaryota</taxon>
        <taxon>Viridiplantae</taxon>
        <taxon>Streptophyta</taxon>
        <taxon>Embryophyta</taxon>
        <taxon>Tracheophyta</taxon>
        <taxon>Spermatophyta</taxon>
        <taxon>Magnoliopsida</taxon>
        <taxon>eudicotyledons</taxon>
        <taxon>Gunneridae</taxon>
        <taxon>Pentapetalae</taxon>
        <taxon>asterids</taxon>
        <taxon>lamiids</taxon>
        <taxon>Solanales</taxon>
        <taxon>Solanaceae</taxon>
        <taxon>Solanoideae</taxon>
        <taxon>Datureae</taxon>
        <taxon>Datura</taxon>
    </lineage>
</organism>
<evidence type="ECO:0000313" key="4">
    <source>
        <dbReference type="EMBL" id="MCD7466798.1"/>
    </source>
</evidence>